<dbReference type="EMBL" id="KN824425">
    <property type="protein sequence ID" value="KIM20541.1"/>
    <property type="molecule type" value="Genomic_DNA"/>
</dbReference>
<dbReference type="AlphaFoldDB" id="A0A0C3AMN4"/>
<keyword evidence="3" id="KW-1185">Reference proteome</keyword>
<gene>
    <name evidence="2" type="ORF">M408DRAFT_30289</name>
</gene>
<name>A0A0C3AMN4_SERVB</name>
<dbReference type="InterPro" id="IPR051681">
    <property type="entry name" value="Ser/Thr_Kinases-Pseudokinases"/>
</dbReference>
<feature type="domain" description="Protein kinase" evidence="1">
    <location>
        <begin position="15"/>
        <end position="303"/>
    </location>
</feature>
<evidence type="ECO:0000313" key="3">
    <source>
        <dbReference type="Proteomes" id="UP000054097"/>
    </source>
</evidence>
<dbReference type="OrthoDB" id="346907at2759"/>
<dbReference type="Gene3D" id="1.10.510.10">
    <property type="entry name" value="Transferase(Phosphotransferase) domain 1"/>
    <property type="match status" value="1"/>
</dbReference>
<dbReference type="PROSITE" id="PS50011">
    <property type="entry name" value="PROTEIN_KINASE_DOM"/>
    <property type="match status" value="1"/>
</dbReference>
<dbReference type="GO" id="GO:0005524">
    <property type="term" value="F:ATP binding"/>
    <property type="evidence" value="ECO:0007669"/>
    <property type="project" value="InterPro"/>
</dbReference>
<evidence type="ECO:0000313" key="2">
    <source>
        <dbReference type="EMBL" id="KIM20541.1"/>
    </source>
</evidence>
<protein>
    <recommendedName>
        <fullName evidence="1">Protein kinase domain-containing protein</fullName>
    </recommendedName>
</protein>
<sequence length="313" mass="35593">MRERFPLDLTGQISIPDTWNAVHGGLADVYLGVMGDKKVAVKRLRIRKINKNEDWEESNERRLRREMHVWAALKHPNISEFLGYMTSPDEYPAMISIWYQRGTVPEYLDSEKLPVSERLELAQEICNGVQYLHNLKIIHGDLKPVRGSSYGSSYSFLHRVISLLNDTGAARLCDFGLVRLADWEGPAGMTTTSSYTGTERYKAPELFVSPENRRPVATFEGDIYSLGCVMLEVIERIYPFGRFTKMGELQHAIIGGYPPAQRKEANNALLDMTEYMWNLLEACWGEPFDRPKVDVIVDALETFQGAIEASHEG</sequence>
<dbReference type="Proteomes" id="UP000054097">
    <property type="component" value="Unassembled WGS sequence"/>
</dbReference>
<dbReference type="Pfam" id="PF00069">
    <property type="entry name" value="Pkinase"/>
    <property type="match status" value="1"/>
</dbReference>
<accession>A0A0C3AMN4</accession>
<dbReference type="HOGENOM" id="CLU_000288_7_18_1"/>
<dbReference type="InterPro" id="IPR011009">
    <property type="entry name" value="Kinase-like_dom_sf"/>
</dbReference>
<reference evidence="3" key="2">
    <citation type="submission" date="2015-01" db="EMBL/GenBank/DDBJ databases">
        <title>Evolutionary Origins and Diversification of the Mycorrhizal Mutualists.</title>
        <authorList>
            <consortium name="DOE Joint Genome Institute"/>
            <consortium name="Mycorrhizal Genomics Consortium"/>
            <person name="Kohler A."/>
            <person name="Kuo A."/>
            <person name="Nagy L.G."/>
            <person name="Floudas D."/>
            <person name="Copeland A."/>
            <person name="Barry K.W."/>
            <person name="Cichocki N."/>
            <person name="Veneault-Fourrey C."/>
            <person name="LaButti K."/>
            <person name="Lindquist E.A."/>
            <person name="Lipzen A."/>
            <person name="Lundell T."/>
            <person name="Morin E."/>
            <person name="Murat C."/>
            <person name="Riley R."/>
            <person name="Ohm R."/>
            <person name="Sun H."/>
            <person name="Tunlid A."/>
            <person name="Henrissat B."/>
            <person name="Grigoriev I.V."/>
            <person name="Hibbett D.S."/>
            <person name="Martin F."/>
        </authorList>
    </citation>
    <scope>NUCLEOTIDE SEQUENCE [LARGE SCALE GENOMIC DNA]</scope>
    <source>
        <strain evidence="3">MAFF 305830</strain>
    </source>
</reference>
<evidence type="ECO:0000259" key="1">
    <source>
        <dbReference type="PROSITE" id="PS50011"/>
    </source>
</evidence>
<dbReference type="SUPFAM" id="SSF56112">
    <property type="entry name" value="Protein kinase-like (PK-like)"/>
    <property type="match status" value="1"/>
</dbReference>
<reference evidence="2 3" key="1">
    <citation type="submission" date="2014-04" db="EMBL/GenBank/DDBJ databases">
        <authorList>
            <consortium name="DOE Joint Genome Institute"/>
            <person name="Kuo A."/>
            <person name="Zuccaro A."/>
            <person name="Kohler A."/>
            <person name="Nagy L.G."/>
            <person name="Floudas D."/>
            <person name="Copeland A."/>
            <person name="Barry K.W."/>
            <person name="Cichocki N."/>
            <person name="Veneault-Fourrey C."/>
            <person name="LaButti K."/>
            <person name="Lindquist E.A."/>
            <person name="Lipzen A."/>
            <person name="Lundell T."/>
            <person name="Morin E."/>
            <person name="Murat C."/>
            <person name="Sun H."/>
            <person name="Tunlid A."/>
            <person name="Henrissat B."/>
            <person name="Grigoriev I.V."/>
            <person name="Hibbett D.S."/>
            <person name="Martin F."/>
            <person name="Nordberg H.P."/>
            <person name="Cantor M.N."/>
            <person name="Hua S.X."/>
        </authorList>
    </citation>
    <scope>NUCLEOTIDE SEQUENCE [LARGE SCALE GENOMIC DNA]</scope>
    <source>
        <strain evidence="2 3">MAFF 305830</strain>
    </source>
</reference>
<dbReference type="GO" id="GO:0004674">
    <property type="term" value="F:protein serine/threonine kinase activity"/>
    <property type="evidence" value="ECO:0007669"/>
    <property type="project" value="TreeGrafter"/>
</dbReference>
<dbReference type="PIRSF" id="PIRSF000654">
    <property type="entry name" value="Integrin-linked_kinase"/>
    <property type="match status" value="1"/>
</dbReference>
<dbReference type="STRING" id="933852.A0A0C3AMN4"/>
<proteinExistence type="predicted"/>
<dbReference type="PANTHER" id="PTHR44329">
    <property type="entry name" value="SERINE/THREONINE-PROTEIN KINASE TNNI3K-RELATED"/>
    <property type="match status" value="1"/>
</dbReference>
<organism evidence="2 3">
    <name type="scientific">Serendipita vermifera MAFF 305830</name>
    <dbReference type="NCBI Taxonomy" id="933852"/>
    <lineage>
        <taxon>Eukaryota</taxon>
        <taxon>Fungi</taxon>
        <taxon>Dikarya</taxon>
        <taxon>Basidiomycota</taxon>
        <taxon>Agaricomycotina</taxon>
        <taxon>Agaricomycetes</taxon>
        <taxon>Sebacinales</taxon>
        <taxon>Serendipitaceae</taxon>
        <taxon>Serendipita</taxon>
    </lineage>
</organism>
<dbReference type="InterPro" id="IPR000719">
    <property type="entry name" value="Prot_kinase_dom"/>
</dbReference>